<feature type="signal peptide" evidence="10">
    <location>
        <begin position="1"/>
        <end position="29"/>
    </location>
</feature>
<evidence type="ECO:0000256" key="3">
    <source>
        <dbReference type="ARBA" id="ARBA00022473"/>
    </source>
</evidence>
<keyword evidence="15" id="KW-1185">Reference proteome</keyword>
<comment type="subcellular location">
    <subcellularLocation>
        <location evidence="1 10">Secreted</location>
    </subcellularLocation>
</comment>
<keyword evidence="3" id="KW-0217">Developmental protein</keyword>
<dbReference type="InterPro" id="IPR038130">
    <property type="entry name" value="PTN/MK_C_dom_sf"/>
</dbReference>
<dbReference type="InterPro" id="IPR000762">
    <property type="entry name" value="Midkine_heparin-bd_GF"/>
</dbReference>
<dbReference type="GO" id="GO:0051781">
    <property type="term" value="P:positive regulation of cell division"/>
    <property type="evidence" value="ECO:0007669"/>
    <property type="project" value="UniProtKB-UniRule"/>
</dbReference>
<keyword evidence="4 10" id="KW-0964">Secreted</keyword>
<keyword evidence="7 10" id="KW-0339">Growth factor</keyword>
<evidence type="ECO:0000259" key="12">
    <source>
        <dbReference type="Pfam" id="PF01091"/>
    </source>
</evidence>
<protein>
    <recommendedName>
        <fullName evidence="10">Midkine</fullName>
        <shortName evidence="10">MK</shortName>
    </recommendedName>
</protein>
<reference evidence="15" key="2">
    <citation type="journal article" date="2017" name="Sci. Adv.">
        <title>A tail of two voltages: Proteomic comparison of the three electric organs of the electric eel.</title>
        <authorList>
            <person name="Traeger L.L."/>
            <person name="Sabat G."/>
            <person name="Barrett-Wilt G.A."/>
            <person name="Wells G.B."/>
            <person name="Sussman M.R."/>
        </authorList>
    </citation>
    <scope>NUCLEOTIDE SEQUENCE [LARGE SCALE GENOMIC DNA]</scope>
</reference>
<evidence type="ECO:0000256" key="5">
    <source>
        <dbReference type="ARBA" id="ARBA00022674"/>
    </source>
</evidence>
<reference evidence="14" key="5">
    <citation type="submission" date="2025-09" db="UniProtKB">
        <authorList>
            <consortium name="Ensembl"/>
        </authorList>
    </citation>
    <scope>IDENTIFICATION</scope>
</reference>
<dbReference type="STRING" id="8005.ENSEEEP00000023630"/>
<dbReference type="Gene3D" id="2.20.60.10">
    <property type="entry name" value="Pleiotrophin/Midkine, N-terminal domain"/>
    <property type="match status" value="1"/>
</dbReference>
<dbReference type="PANTHER" id="PTHR13850:SF2">
    <property type="entry name" value="MIDKINE"/>
    <property type="match status" value="1"/>
</dbReference>
<dbReference type="FunFam" id="2.30.90.10:FF:000001">
    <property type="entry name" value="Pleiotrophin"/>
    <property type="match status" value="1"/>
</dbReference>
<dbReference type="FunFam" id="2.20.60.10:FF:000002">
    <property type="entry name" value="Midkine a"/>
    <property type="match status" value="1"/>
</dbReference>
<evidence type="ECO:0000256" key="6">
    <source>
        <dbReference type="ARBA" id="ARBA00022729"/>
    </source>
</evidence>
<feature type="domain" description="Pleiotrophin/Midkine N-terminal" evidence="13">
    <location>
        <begin position="72"/>
        <end position="124"/>
    </location>
</feature>
<dbReference type="GO" id="GO:0014029">
    <property type="term" value="P:neural crest formation"/>
    <property type="evidence" value="ECO:0007669"/>
    <property type="project" value="Ensembl"/>
</dbReference>
<organism evidence="14 15">
    <name type="scientific">Electrophorus electricus</name>
    <name type="common">Electric eel</name>
    <name type="synonym">Gymnotus electricus</name>
    <dbReference type="NCBI Taxonomy" id="8005"/>
    <lineage>
        <taxon>Eukaryota</taxon>
        <taxon>Metazoa</taxon>
        <taxon>Chordata</taxon>
        <taxon>Craniata</taxon>
        <taxon>Vertebrata</taxon>
        <taxon>Euteleostomi</taxon>
        <taxon>Actinopterygii</taxon>
        <taxon>Neopterygii</taxon>
        <taxon>Teleostei</taxon>
        <taxon>Ostariophysi</taxon>
        <taxon>Gymnotiformes</taxon>
        <taxon>Gymnotoidei</taxon>
        <taxon>Gymnotidae</taxon>
        <taxon>Electrophorus</taxon>
    </lineage>
</organism>
<accession>A0A4W4FI57</accession>
<name>A0A4W4FI57_ELEEL</name>
<dbReference type="PANTHER" id="PTHR13850">
    <property type="entry name" value="PLEIOTROPHIN FAMILY MEMBER"/>
    <property type="match status" value="1"/>
</dbReference>
<dbReference type="GO" id="GO:0045666">
    <property type="term" value="P:positive regulation of neuron differentiation"/>
    <property type="evidence" value="ECO:0007669"/>
    <property type="project" value="Ensembl"/>
</dbReference>
<dbReference type="GO" id="GO:0005576">
    <property type="term" value="C:extracellular region"/>
    <property type="evidence" value="ECO:0007669"/>
    <property type="project" value="UniProtKB-SubCell"/>
</dbReference>
<evidence type="ECO:0000256" key="8">
    <source>
        <dbReference type="ARBA" id="ARBA00023157"/>
    </source>
</evidence>
<evidence type="ECO:0000259" key="13">
    <source>
        <dbReference type="Pfam" id="PF05196"/>
    </source>
</evidence>
<dbReference type="AlphaFoldDB" id="A0A4W4FI57"/>
<evidence type="ECO:0000256" key="9">
    <source>
        <dbReference type="ARBA" id="ARBA00023246"/>
    </source>
</evidence>
<dbReference type="InterPro" id="IPR037122">
    <property type="entry name" value="PTN/MK_N_dom_sf"/>
</dbReference>
<evidence type="ECO:0000313" key="15">
    <source>
        <dbReference type="Proteomes" id="UP000314983"/>
    </source>
</evidence>
<reference evidence="14" key="4">
    <citation type="submission" date="2025-08" db="UniProtKB">
        <authorList>
            <consortium name="Ensembl"/>
        </authorList>
    </citation>
    <scope>IDENTIFICATION</scope>
</reference>
<dbReference type="Ensembl" id="ENSEEET00000023897.2">
    <property type="protein sequence ID" value="ENSEEEP00000023630.1"/>
    <property type="gene ID" value="ENSEEEG00000011448.2"/>
</dbReference>
<reference evidence="14" key="3">
    <citation type="submission" date="2020-05" db="EMBL/GenBank/DDBJ databases">
        <title>Electrophorus electricus (electric eel) genome, fEleEle1, primary haplotype.</title>
        <authorList>
            <person name="Myers G."/>
            <person name="Meyer A."/>
            <person name="Fedrigo O."/>
            <person name="Formenti G."/>
            <person name="Rhie A."/>
            <person name="Tracey A."/>
            <person name="Sims Y."/>
            <person name="Jarvis E.D."/>
        </authorList>
    </citation>
    <scope>NUCLEOTIDE SEQUENCE [LARGE SCALE GENOMIC DNA]</scope>
</reference>
<dbReference type="OMA" id="WEVRITH"/>
<feature type="domain" description="Pleiotrophin/Midkine C-terminal" evidence="12">
    <location>
        <begin position="125"/>
        <end position="187"/>
    </location>
</feature>
<dbReference type="GO" id="GO:0007420">
    <property type="term" value="P:brain development"/>
    <property type="evidence" value="ECO:0007669"/>
    <property type="project" value="Ensembl"/>
</dbReference>
<dbReference type="GeneTree" id="ENSGT00390000007640"/>
<evidence type="ECO:0000256" key="4">
    <source>
        <dbReference type="ARBA" id="ARBA00022525"/>
    </source>
</evidence>
<dbReference type="PRINTS" id="PR00269">
    <property type="entry name" value="PTNMIDKINE"/>
</dbReference>
<comment type="similarity">
    <text evidence="2 10">Belongs to the pleiotrophin family.</text>
</comment>
<proteinExistence type="inferred from homology"/>
<dbReference type="SUPFAM" id="SSF57288">
    <property type="entry name" value="Midkine"/>
    <property type="match status" value="2"/>
</dbReference>
<evidence type="ECO:0000256" key="10">
    <source>
        <dbReference type="RuleBase" id="RU369117"/>
    </source>
</evidence>
<comment type="function">
    <text evidence="10">Secreted protein that functions as cytokine and growth factor and mediates its signal through cell-surface proteoglycan and non-proteoglycan receptors. Regulates many processes like inflammatory response, cell proliferation, cell adhesion, cell growth, cell survival, tissue regeneration, cell differentiation and cell migration.</text>
</comment>
<evidence type="ECO:0000256" key="7">
    <source>
        <dbReference type="ARBA" id="ARBA00023030"/>
    </source>
</evidence>
<dbReference type="SMART" id="SM00193">
    <property type="entry name" value="PTN"/>
    <property type="match status" value="1"/>
</dbReference>
<evidence type="ECO:0000256" key="2">
    <source>
        <dbReference type="ARBA" id="ARBA00005403"/>
    </source>
</evidence>
<feature type="compositionally biased region" description="Basic and acidic residues" evidence="11">
    <location>
        <begin position="178"/>
        <end position="190"/>
    </location>
</feature>
<feature type="region of interest" description="Disordered" evidence="11">
    <location>
        <begin position="166"/>
        <end position="190"/>
    </location>
</feature>
<sequence length="190" mass="21044">MLVLAGHRMRSLFSITIALLVALTVTVEAIKRKGQIQILHSLQSNIHHFPLFNGIDNSNVHACNIHVPAENGKDIKAHAECSEWVYGKCVPNSGDCGVGVREATCHEQTKKHKCKVPCNWRKDFGAECKYKFSRWAECDTATGTRSRSGMLKKALFNADCQTTIKVSKPCTPKTPKPKGVEKKGKKGKEN</sequence>
<dbReference type="InterPro" id="IPR020089">
    <property type="entry name" value="PTN/MK_N_dom"/>
</dbReference>
<keyword evidence="5 10" id="KW-0358">Heparin-binding</keyword>
<dbReference type="GO" id="GO:0008083">
    <property type="term" value="F:growth factor activity"/>
    <property type="evidence" value="ECO:0007669"/>
    <property type="project" value="UniProtKB-UniRule"/>
</dbReference>
<evidence type="ECO:0000313" key="14">
    <source>
        <dbReference type="Ensembl" id="ENSEEEP00000023630.1"/>
    </source>
</evidence>
<dbReference type="Pfam" id="PF01091">
    <property type="entry name" value="PTN_MK_C"/>
    <property type="match status" value="1"/>
</dbReference>
<evidence type="ECO:0000256" key="1">
    <source>
        <dbReference type="ARBA" id="ARBA00004613"/>
    </source>
</evidence>
<feature type="chain" id="PRO_5021471543" description="Midkine" evidence="10">
    <location>
        <begin position="30"/>
        <end position="190"/>
    </location>
</feature>
<gene>
    <name evidence="14" type="primary">mdkb</name>
</gene>
<reference evidence="15" key="1">
    <citation type="journal article" date="2014" name="Science">
        <title>Nonhuman genetics. Genomic basis for the convergent evolution of electric organs.</title>
        <authorList>
            <person name="Gallant J.R."/>
            <person name="Traeger L.L."/>
            <person name="Volkening J.D."/>
            <person name="Moffett H."/>
            <person name="Chen P.H."/>
            <person name="Novina C.D."/>
            <person name="Phillips G.N.Jr."/>
            <person name="Anand R."/>
            <person name="Wells G.B."/>
            <person name="Pinch M."/>
            <person name="Guth R."/>
            <person name="Unguez G.A."/>
            <person name="Albert J.S."/>
            <person name="Zakon H.H."/>
            <person name="Samanta M.P."/>
            <person name="Sussman M.R."/>
        </authorList>
    </citation>
    <scope>NUCLEOTIDE SEQUENCE [LARGE SCALE GENOMIC DNA]</scope>
</reference>
<dbReference type="Gene3D" id="2.30.90.10">
    <property type="entry name" value="Heparin-binding Growth Factor, Midkine, Chain A- C-terminal Domain"/>
    <property type="match status" value="1"/>
</dbReference>
<keyword evidence="9 10" id="KW-0497">Mitogen</keyword>
<evidence type="ECO:0000256" key="11">
    <source>
        <dbReference type="SAM" id="MobiDB-lite"/>
    </source>
</evidence>
<dbReference type="InterPro" id="IPR020091">
    <property type="entry name" value="PTN/MK_diS_sf"/>
</dbReference>
<dbReference type="Proteomes" id="UP000314983">
    <property type="component" value="Chromosome 2"/>
</dbReference>
<dbReference type="Pfam" id="PF05196">
    <property type="entry name" value="PTN_MK_N"/>
    <property type="match status" value="1"/>
</dbReference>
<keyword evidence="8 10" id="KW-1015">Disulfide bond</keyword>
<dbReference type="GO" id="GO:0008201">
    <property type="term" value="F:heparin binding"/>
    <property type="evidence" value="ECO:0007669"/>
    <property type="project" value="UniProtKB-UniRule"/>
</dbReference>
<keyword evidence="6 10" id="KW-0732">Signal</keyword>
<dbReference type="InterPro" id="IPR020090">
    <property type="entry name" value="PTN/MK_C_dom"/>
</dbReference>